<organism evidence="2 3">
    <name type="scientific">Ideonella lacteola</name>
    <dbReference type="NCBI Taxonomy" id="2984193"/>
    <lineage>
        <taxon>Bacteria</taxon>
        <taxon>Pseudomonadati</taxon>
        <taxon>Pseudomonadota</taxon>
        <taxon>Betaproteobacteria</taxon>
        <taxon>Burkholderiales</taxon>
        <taxon>Sphaerotilaceae</taxon>
        <taxon>Ideonella</taxon>
    </lineage>
</organism>
<evidence type="ECO:0000313" key="2">
    <source>
        <dbReference type="EMBL" id="MEK8033110.1"/>
    </source>
</evidence>
<dbReference type="InterPro" id="IPR014262">
    <property type="entry name" value="HAF_rpt"/>
</dbReference>
<feature type="signal peptide" evidence="1">
    <location>
        <begin position="1"/>
        <end position="26"/>
    </location>
</feature>
<keyword evidence="3" id="KW-1185">Reference proteome</keyword>
<gene>
    <name evidence="2" type="ORF">AACH06_19980</name>
</gene>
<keyword evidence="1" id="KW-0732">Signal</keyword>
<comment type="caution">
    <text evidence="2">The sequence shown here is derived from an EMBL/GenBank/DDBJ whole genome shotgun (WGS) entry which is preliminary data.</text>
</comment>
<dbReference type="Proteomes" id="UP001371218">
    <property type="component" value="Unassembled WGS sequence"/>
</dbReference>
<dbReference type="EMBL" id="JBBUTG010000014">
    <property type="protein sequence ID" value="MEK8033110.1"/>
    <property type="molecule type" value="Genomic_DNA"/>
</dbReference>
<feature type="chain" id="PRO_5045688061" description="HAF repeat-containing protein" evidence="1">
    <location>
        <begin position="27"/>
        <end position="378"/>
    </location>
</feature>
<reference evidence="2 3" key="1">
    <citation type="submission" date="2024-04" db="EMBL/GenBank/DDBJ databases">
        <title>Novel species of the genus Ideonella isolated from streams.</title>
        <authorList>
            <person name="Lu H."/>
        </authorList>
    </citation>
    <scope>NUCLEOTIDE SEQUENCE [LARGE SCALE GENOMIC DNA]</scope>
    <source>
        <strain evidence="2 3">DXS29W</strain>
    </source>
</reference>
<name>A0ABU9BWZ1_9BURK</name>
<protein>
    <recommendedName>
        <fullName evidence="4">HAF repeat-containing protein</fullName>
    </recommendedName>
</protein>
<evidence type="ECO:0000256" key="1">
    <source>
        <dbReference type="SAM" id="SignalP"/>
    </source>
</evidence>
<sequence>MTCRPKSLMSVAAVALLTAAAAAAGAATPTTYQCVYLTGTGEGDSDYPEGQAINELGTVAGVARYHAGELEEVDKATVWVPGQEPLELPTHDLPFHEVSDVNNAGWVVGAEILRSYLDPIPMIWRNGQAEVLPIPPGSWAGMGRALAVNDTGDIVGVTSSIDTRNMHATLWRKGKVFDLGTLGGHHGQALRVSQALGVNDAGVVVGWSEVKKSSRGGQHAVRWDNPWTLVDLGGLPDGGGSKATAISNRGTIVGSGSFTKDNGQDSFMAVAWNAEGIHGLGLLKGHKGSVALKVNDDDVIVGASELSDYQSWRAMVWFGVTGAPRDLNNLVGNIGCKDPTGAGFVLERARDINKQGVILATGVTPDGTRHATFELVPQ</sequence>
<proteinExistence type="predicted"/>
<accession>A0ABU9BWZ1</accession>
<dbReference type="RefSeq" id="WP_341427529.1">
    <property type="nucleotide sequence ID" value="NZ_JBBUTG010000014.1"/>
</dbReference>
<evidence type="ECO:0000313" key="3">
    <source>
        <dbReference type="Proteomes" id="UP001371218"/>
    </source>
</evidence>
<evidence type="ECO:0008006" key="4">
    <source>
        <dbReference type="Google" id="ProtNLM"/>
    </source>
</evidence>
<dbReference type="NCBIfam" id="TIGR02913">
    <property type="entry name" value="HAF_rpt"/>
    <property type="match status" value="2"/>
</dbReference>